<keyword evidence="7" id="KW-0732">Signal</keyword>
<sequence length="166" mass="18533">MQRLIQFFLAFMTVLVGINGDSGSGSPRCDFFAVIDVANEYYPGCRDLYNVLQQSAPVNYTSLLCDDSDCMAAINKIRAMDLGDCIIFGSTTLTSDILDQCKESKSTAWIGWLMLALTLMIFIPIVVYRVKYYRRKKTEAQLDLANGKLGINDAPYKVIDLASTRV</sequence>
<dbReference type="EMBL" id="JASMQC010000003">
    <property type="protein sequence ID" value="KAK1946625.1"/>
    <property type="molecule type" value="Genomic_DNA"/>
</dbReference>
<name>A0AAD9LR24_9STRA</name>
<evidence type="ECO:0000313" key="8">
    <source>
        <dbReference type="EMBL" id="KAK1946625.1"/>
    </source>
</evidence>
<evidence type="ECO:0000256" key="1">
    <source>
        <dbReference type="ARBA" id="ARBA00004613"/>
    </source>
</evidence>
<evidence type="ECO:0008006" key="10">
    <source>
        <dbReference type="Google" id="ProtNLM"/>
    </source>
</evidence>
<accession>A0AAD9LR24</accession>
<gene>
    <name evidence="8" type="ORF">P3T76_002177</name>
</gene>
<evidence type="ECO:0000256" key="4">
    <source>
        <dbReference type="ARBA" id="ARBA00022978"/>
    </source>
</evidence>
<dbReference type="AlphaFoldDB" id="A0AAD9LR24"/>
<keyword evidence="6" id="KW-1133">Transmembrane helix</keyword>
<feature type="transmembrane region" description="Helical" evidence="6">
    <location>
        <begin position="109"/>
        <end position="128"/>
    </location>
</feature>
<evidence type="ECO:0000256" key="5">
    <source>
        <dbReference type="ARBA" id="ARBA00023157"/>
    </source>
</evidence>
<evidence type="ECO:0000313" key="9">
    <source>
        <dbReference type="Proteomes" id="UP001259832"/>
    </source>
</evidence>
<comment type="similarity">
    <text evidence="2">Belongs to the elicitin family.</text>
</comment>
<dbReference type="SUPFAM" id="SSF48647">
    <property type="entry name" value="Fungal elicitin"/>
    <property type="match status" value="1"/>
</dbReference>
<feature type="chain" id="PRO_5041902062" description="Elicitin-like protein" evidence="7">
    <location>
        <begin position="21"/>
        <end position="166"/>
    </location>
</feature>
<dbReference type="Proteomes" id="UP001259832">
    <property type="component" value="Unassembled WGS sequence"/>
</dbReference>
<keyword evidence="5" id="KW-1015">Disulfide bond</keyword>
<protein>
    <recommendedName>
        <fullName evidence="10">Elicitin-like protein</fullName>
    </recommendedName>
</protein>
<evidence type="ECO:0000256" key="6">
    <source>
        <dbReference type="SAM" id="Phobius"/>
    </source>
</evidence>
<dbReference type="InterPro" id="IPR036470">
    <property type="entry name" value="Elicitin_sf"/>
</dbReference>
<comment type="caution">
    <text evidence="8">The sequence shown here is derived from an EMBL/GenBank/DDBJ whole genome shotgun (WGS) entry which is preliminary data.</text>
</comment>
<evidence type="ECO:0000256" key="2">
    <source>
        <dbReference type="ARBA" id="ARBA00009544"/>
    </source>
</evidence>
<reference evidence="8" key="1">
    <citation type="submission" date="2023-08" db="EMBL/GenBank/DDBJ databases">
        <title>Reference Genome Resource for the Citrus Pathogen Phytophthora citrophthora.</title>
        <authorList>
            <person name="Moller H."/>
            <person name="Coetzee B."/>
            <person name="Rose L.J."/>
            <person name="Van Niekerk J.M."/>
        </authorList>
    </citation>
    <scope>NUCLEOTIDE SEQUENCE</scope>
    <source>
        <strain evidence="8">STE-U-9442</strain>
    </source>
</reference>
<keyword evidence="6" id="KW-0812">Transmembrane</keyword>
<keyword evidence="3" id="KW-0964">Secreted</keyword>
<feature type="signal peptide" evidence="7">
    <location>
        <begin position="1"/>
        <end position="20"/>
    </location>
</feature>
<keyword evidence="9" id="KW-1185">Reference proteome</keyword>
<evidence type="ECO:0000256" key="7">
    <source>
        <dbReference type="SAM" id="SignalP"/>
    </source>
</evidence>
<dbReference type="GO" id="GO:0052040">
    <property type="term" value="P:symbiont-mediated perturbation of host programmed cell death"/>
    <property type="evidence" value="ECO:0007669"/>
    <property type="project" value="UniProtKB-KW"/>
</dbReference>
<proteinExistence type="inferred from homology"/>
<comment type="subcellular location">
    <subcellularLocation>
        <location evidence="1">Secreted</location>
    </subcellularLocation>
</comment>
<organism evidence="8 9">
    <name type="scientific">Phytophthora citrophthora</name>
    <dbReference type="NCBI Taxonomy" id="4793"/>
    <lineage>
        <taxon>Eukaryota</taxon>
        <taxon>Sar</taxon>
        <taxon>Stramenopiles</taxon>
        <taxon>Oomycota</taxon>
        <taxon>Peronosporomycetes</taxon>
        <taxon>Peronosporales</taxon>
        <taxon>Peronosporaceae</taxon>
        <taxon>Phytophthora</taxon>
    </lineage>
</organism>
<evidence type="ECO:0000256" key="3">
    <source>
        <dbReference type="ARBA" id="ARBA00022525"/>
    </source>
</evidence>
<dbReference type="GO" id="GO:0005576">
    <property type="term" value="C:extracellular region"/>
    <property type="evidence" value="ECO:0007669"/>
    <property type="project" value="UniProtKB-SubCell"/>
</dbReference>
<dbReference type="SMART" id="SM01187">
    <property type="entry name" value="Elicitin"/>
    <property type="match status" value="1"/>
</dbReference>
<dbReference type="InterPro" id="IPR002200">
    <property type="entry name" value="Elicitin"/>
</dbReference>
<keyword evidence="6" id="KW-0472">Membrane</keyword>
<keyword evidence="4" id="KW-0928">Hypersensitive response elicitation</keyword>